<keyword evidence="2" id="KW-1185">Reference proteome</keyword>
<evidence type="ECO:0000313" key="2">
    <source>
        <dbReference type="Proteomes" id="UP001222027"/>
    </source>
</evidence>
<dbReference type="EMBL" id="JAQQAF010000008">
    <property type="protein sequence ID" value="KAJ8466784.1"/>
    <property type="molecule type" value="Genomic_DNA"/>
</dbReference>
<sequence>MIVLIFSAARCILWLTSSNLVAVLWALVDGLLATTLNATYQIPNLNAWLNTCCEELSVLQPQRSIRSRCLMGFFLFGMR</sequence>
<reference evidence="1 2" key="1">
    <citation type="submission" date="2022-12" db="EMBL/GenBank/DDBJ databases">
        <title>Chromosome-scale assembly of the Ensete ventricosum genome.</title>
        <authorList>
            <person name="Dussert Y."/>
            <person name="Stocks J."/>
            <person name="Wendawek A."/>
            <person name="Woldeyes F."/>
            <person name="Nichols R.A."/>
            <person name="Borrell J.S."/>
        </authorList>
    </citation>
    <scope>NUCLEOTIDE SEQUENCE [LARGE SCALE GENOMIC DNA]</scope>
    <source>
        <strain evidence="2">cv. Maze</strain>
        <tissue evidence="1">Seeds</tissue>
    </source>
</reference>
<proteinExistence type="predicted"/>
<accession>A0AAV8Q5J9</accession>
<gene>
    <name evidence="1" type="ORF">OPV22_029336</name>
</gene>
<organism evidence="1 2">
    <name type="scientific">Ensete ventricosum</name>
    <name type="common">Abyssinian banana</name>
    <name type="synonym">Musa ensete</name>
    <dbReference type="NCBI Taxonomy" id="4639"/>
    <lineage>
        <taxon>Eukaryota</taxon>
        <taxon>Viridiplantae</taxon>
        <taxon>Streptophyta</taxon>
        <taxon>Embryophyta</taxon>
        <taxon>Tracheophyta</taxon>
        <taxon>Spermatophyta</taxon>
        <taxon>Magnoliopsida</taxon>
        <taxon>Liliopsida</taxon>
        <taxon>Zingiberales</taxon>
        <taxon>Musaceae</taxon>
        <taxon>Ensete</taxon>
    </lineage>
</organism>
<evidence type="ECO:0008006" key="3">
    <source>
        <dbReference type="Google" id="ProtNLM"/>
    </source>
</evidence>
<dbReference type="Proteomes" id="UP001222027">
    <property type="component" value="Unassembled WGS sequence"/>
</dbReference>
<comment type="caution">
    <text evidence="1">The sequence shown here is derived from an EMBL/GenBank/DDBJ whole genome shotgun (WGS) entry which is preliminary data.</text>
</comment>
<name>A0AAV8Q5J9_ENSVE</name>
<dbReference type="AlphaFoldDB" id="A0AAV8Q5J9"/>
<protein>
    <recommendedName>
        <fullName evidence="3">Secreted protein</fullName>
    </recommendedName>
</protein>
<evidence type="ECO:0000313" key="1">
    <source>
        <dbReference type="EMBL" id="KAJ8466784.1"/>
    </source>
</evidence>